<evidence type="ECO:0000313" key="2">
    <source>
        <dbReference type="Proteomes" id="UP000708208"/>
    </source>
</evidence>
<dbReference type="AlphaFoldDB" id="A0A8J2PCC4"/>
<name>A0A8J2PCC4_9HEXA</name>
<dbReference type="Proteomes" id="UP000708208">
    <property type="component" value="Unassembled WGS sequence"/>
</dbReference>
<accession>A0A8J2PCC4</accession>
<evidence type="ECO:0000313" key="1">
    <source>
        <dbReference type="EMBL" id="CAG7816013.1"/>
    </source>
</evidence>
<gene>
    <name evidence="1" type="ORF">AFUS01_LOCUS26653</name>
</gene>
<sequence length="70" mass="7903">MAELPGATGIQQGVYNSFQGQDAPYMDHQIVPKLVDYTTIIICLPIVGASEMERNDDDYRQNKYPHGNHH</sequence>
<reference evidence="1" key="1">
    <citation type="submission" date="2021-06" db="EMBL/GenBank/DDBJ databases">
        <authorList>
            <person name="Hodson N. C."/>
            <person name="Mongue J. A."/>
            <person name="Jaron S. K."/>
        </authorList>
    </citation>
    <scope>NUCLEOTIDE SEQUENCE</scope>
</reference>
<dbReference type="EMBL" id="CAJVCH010358894">
    <property type="protein sequence ID" value="CAG7816013.1"/>
    <property type="molecule type" value="Genomic_DNA"/>
</dbReference>
<keyword evidence="2" id="KW-1185">Reference proteome</keyword>
<protein>
    <submittedName>
        <fullName evidence="1">Uncharacterized protein</fullName>
    </submittedName>
</protein>
<organism evidence="1 2">
    <name type="scientific">Allacma fusca</name>
    <dbReference type="NCBI Taxonomy" id="39272"/>
    <lineage>
        <taxon>Eukaryota</taxon>
        <taxon>Metazoa</taxon>
        <taxon>Ecdysozoa</taxon>
        <taxon>Arthropoda</taxon>
        <taxon>Hexapoda</taxon>
        <taxon>Collembola</taxon>
        <taxon>Symphypleona</taxon>
        <taxon>Sminthuridae</taxon>
        <taxon>Allacma</taxon>
    </lineage>
</organism>
<comment type="caution">
    <text evidence="1">The sequence shown here is derived from an EMBL/GenBank/DDBJ whole genome shotgun (WGS) entry which is preliminary data.</text>
</comment>
<proteinExistence type="predicted"/>